<dbReference type="GO" id="GO:0003723">
    <property type="term" value="F:RNA binding"/>
    <property type="evidence" value="ECO:0007669"/>
    <property type="project" value="UniProtKB-KW"/>
</dbReference>
<evidence type="ECO:0000256" key="3">
    <source>
        <dbReference type="ARBA" id="ARBA00022980"/>
    </source>
</evidence>
<dbReference type="GO" id="GO:0003735">
    <property type="term" value="F:structural constituent of ribosome"/>
    <property type="evidence" value="ECO:0007669"/>
    <property type="project" value="InterPro"/>
</dbReference>
<dbReference type="InterPro" id="IPR001351">
    <property type="entry name" value="Ribosomal_uS3_C"/>
</dbReference>
<dbReference type="PANTHER" id="PTHR11760">
    <property type="entry name" value="30S/40S RIBOSOMAL PROTEIN S3"/>
    <property type="match status" value="1"/>
</dbReference>
<dbReference type="SUPFAM" id="SSF54821">
    <property type="entry name" value="Ribosomal protein S3 C-terminal domain"/>
    <property type="match status" value="1"/>
</dbReference>
<evidence type="ECO:0000256" key="5">
    <source>
        <dbReference type="ARBA" id="ARBA00035154"/>
    </source>
</evidence>
<evidence type="ECO:0000313" key="7">
    <source>
        <dbReference type="EMBL" id="KAJ8429275.1"/>
    </source>
</evidence>
<keyword evidence="8" id="KW-1185">Reference proteome</keyword>
<reference evidence="7" key="1">
    <citation type="submission" date="2022-04" db="EMBL/GenBank/DDBJ databases">
        <title>Carnegiea gigantea Genome sequencing and assembly v2.</title>
        <authorList>
            <person name="Copetti D."/>
            <person name="Sanderson M.J."/>
            <person name="Burquez A."/>
            <person name="Wojciechowski M.F."/>
        </authorList>
    </citation>
    <scope>NUCLEOTIDE SEQUENCE</scope>
    <source>
        <strain evidence="7">SGP5-SGP5p</strain>
        <tissue evidence="7">Aerial part</tissue>
    </source>
</reference>
<dbReference type="InterPro" id="IPR005704">
    <property type="entry name" value="Ribosomal_uS3_bac-typ"/>
</dbReference>
<dbReference type="InterPro" id="IPR057258">
    <property type="entry name" value="Ribosomal_uS3"/>
</dbReference>
<name>A0A9Q1JQQ7_9CARY</name>
<proteinExistence type="inferred from homology"/>
<dbReference type="AlphaFoldDB" id="A0A9Q1JQQ7"/>
<gene>
    <name evidence="7" type="ORF">Cgig2_000763</name>
</gene>
<keyword evidence="2" id="KW-0694">RNA-binding</keyword>
<evidence type="ECO:0000256" key="2">
    <source>
        <dbReference type="ARBA" id="ARBA00022884"/>
    </source>
</evidence>
<keyword evidence="4" id="KW-0687">Ribonucleoprotein</keyword>
<dbReference type="PANTHER" id="PTHR11760:SF19">
    <property type="entry name" value="SMALL RIBOSOMAL SUBUNIT PROTEIN US3C"/>
    <property type="match status" value="1"/>
</dbReference>
<evidence type="ECO:0000313" key="8">
    <source>
        <dbReference type="Proteomes" id="UP001153076"/>
    </source>
</evidence>
<sequence>MYKKIIYKKRQNILRCRRNCTNRNSKKNRSDTGIKDLKRNLQKELNCVNRKLNITITRIAKPYRHPNLLAEFITETLSKSNKNAIELAEQTETKGIKIQITGRLGGKDIAHVDWIRECRVPLQTIRAKIHYCTCTIRTIYEILCIKIWIFIDEK</sequence>
<comment type="similarity">
    <text evidence="1">Belongs to the universal ribosomal protein uS3 family.</text>
</comment>
<dbReference type="Pfam" id="PF00189">
    <property type="entry name" value="Ribosomal_S3_C"/>
    <property type="match status" value="1"/>
</dbReference>
<feature type="domain" description="Small ribosomal subunit protein uS3 C-terminal" evidence="6">
    <location>
        <begin position="81"/>
        <end position="149"/>
    </location>
</feature>
<protein>
    <recommendedName>
        <fullName evidence="5">Small ribosomal subunit protein uS3c</fullName>
    </recommendedName>
</protein>
<comment type="caution">
    <text evidence="7">The sequence shown here is derived from an EMBL/GenBank/DDBJ whole genome shotgun (WGS) entry which is preliminary data.</text>
</comment>
<dbReference type="Gene3D" id="3.30.1140.32">
    <property type="entry name" value="Ribosomal protein S3, C-terminal domain"/>
    <property type="match status" value="1"/>
</dbReference>
<accession>A0A9Q1JQQ7</accession>
<dbReference type="EMBL" id="JAKOGI010000914">
    <property type="protein sequence ID" value="KAJ8429275.1"/>
    <property type="molecule type" value="Genomic_DNA"/>
</dbReference>
<dbReference type="Proteomes" id="UP001153076">
    <property type="component" value="Unassembled WGS sequence"/>
</dbReference>
<dbReference type="InterPro" id="IPR036419">
    <property type="entry name" value="Ribosomal_S3_C_sf"/>
</dbReference>
<evidence type="ECO:0000256" key="4">
    <source>
        <dbReference type="ARBA" id="ARBA00023274"/>
    </source>
</evidence>
<evidence type="ECO:0000256" key="1">
    <source>
        <dbReference type="ARBA" id="ARBA00010761"/>
    </source>
</evidence>
<organism evidence="7 8">
    <name type="scientific">Carnegiea gigantea</name>
    <dbReference type="NCBI Taxonomy" id="171969"/>
    <lineage>
        <taxon>Eukaryota</taxon>
        <taxon>Viridiplantae</taxon>
        <taxon>Streptophyta</taxon>
        <taxon>Embryophyta</taxon>
        <taxon>Tracheophyta</taxon>
        <taxon>Spermatophyta</taxon>
        <taxon>Magnoliopsida</taxon>
        <taxon>eudicotyledons</taxon>
        <taxon>Gunneridae</taxon>
        <taxon>Pentapetalae</taxon>
        <taxon>Caryophyllales</taxon>
        <taxon>Cactineae</taxon>
        <taxon>Cactaceae</taxon>
        <taxon>Cactoideae</taxon>
        <taxon>Echinocereeae</taxon>
        <taxon>Carnegiea</taxon>
    </lineage>
</organism>
<evidence type="ECO:0000259" key="6">
    <source>
        <dbReference type="Pfam" id="PF00189"/>
    </source>
</evidence>
<keyword evidence="3" id="KW-0689">Ribosomal protein</keyword>
<dbReference type="OrthoDB" id="1842609at2759"/>
<dbReference type="GO" id="GO:0006412">
    <property type="term" value="P:translation"/>
    <property type="evidence" value="ECO:0007669"/>
    <property type="project" value="InterPro"/>
</dbReference>
<dbReference type="NCBIfam" id="TIGR01009">
    <property type="entry name" value="rpsC_bact"/>
    <property type="match status" value="1"/>
</dbReference>
<dbReference type="GO" id="GO:0022627">
    <property type="term" value="C:cytosolic small ribosomal subunit"/>
    <property type="evidence" value="ECO:0007669"/>
    <property type="project" value="TreeGrafter"/>
</dbReference>